<comment type="caution">
    <text evidence="3">The sequence shown here is derived from an EMBL/GenBank/DDBJ whole genome shotgun (WGS) entry which is preliminary data.</text>
</comment>
<feature type="domain" description="Glycosyltransferase 2-like" evidence="2">
    <location>
        <begin position="7"/>
        <end position="126"/>
    </location>
</feature>
<dbReference type="SUPFAM" id="SSF53448">
    <property type="entry name" value="Nucleotide-diphospho-sugar transferases"/>
    <property type="match status" value="1"/>
</dbReference>
<dbReference type="AlphaFoldDB" id="A0A2H0DYR6"/>
<dbReference type="EMBL" id="PCTS01000007">
    <property type="protein sequence ID" value="PIP86730.1"/>
    <property type="molecule type" value="Genomic_DNA"/>
</dbReference>
<gene>
    <name evidence="3" type="ORF">COW82_00505</name>
</gene>
<dbReference type="InterPro" id="IPR029044">
    <property type="entry name" value="Nucleotide-diphossugar_trans"/>
</dbReference>
<dbReference type="CDD" id="cd04186">
    <property type="entry name" value="GT_2_like_c"/>
    <property type="match status" value="1"/>
</dbReference>
<organism evidence="3 4">
    <name type="scientific">Candidatus Campbellbacteria bacterium CG22_combo_CG10-13_8_21_14_all_43_18</name>
    <dbReference type="NCBI Taxonomy" id="1974530"/>
    <lineage>
        <taxon>Bacteria</taxon>
        <taxon>Candidatus Campbelliibacteriota</taxon>
    </lineage>
</organism>
<evidence type="ECO:0000313" key="3">
    <source>
        <dbReference type="EMBL" id="PIP86730.1"/>
    </source>
</evidence>
<evidence type="ECO:0000256" key="1">
    <source>
        <dbReference type="SAM" id="Phobius"/>
    </source>
</evidence>
<reference evidence="3 4" key="1">
    <citation type="submission" date="2017-09" db="EMBL/GenBank/DDBJ databases">
        <title>Depth-based differentiation of microbial function through sediment-hosted aquifers and enrichment of novel symbionts in the deep terrestrial subsurface.</title>
        <authorList>
            <person name="Probst A.J."/>
            <person name="Ladd B."/>
            <person name="Jarett J.K."/>
            <person name="Geller-Mcgrath D.E."/>
            <person name="Sieber C.M."/>
            <person name="Emerson J.B."/>
            <person name="Anantharaman K."/>
            <person name="Thomas B.C."/>
            <person name="Malmstrom R."/>
            <person name="Stieglmeier M."/>
            <person name="Klingl A."/>
            <person name="Woyke T."/>
            <person name="Ryan C.M."/>
            <person name="Banfield J.F."/>
        </authorList>
    </citation>
    <scope>NUCLEOTIDE SEQUENCE [LARGE SCALE GENOMIC DNA]</scope>
    <source>
        <strain evidence="3">CG22_combo_CG10-13_8_21_14_all_43_18</strain>
    </source>
</reference>
<dbReference type="Gene3D" id="3.90.550.10">
    <property type="entry name" value="Spore Coat Polysaccharide Biosynthesis Protein SpsA, Chain A"/>
    <property type="match status" value="1"/>
</dbReference>
<dbReference type="Pfam" id="PF00535">
    <property type="entry name" value="Glycos_transf_2"/>
    <property type="match status" value="1"/>
</dbReference>
<evidence type="ECO:0000259" key="2">
    <source>
        <dbReference type="Pfam" id="PF00535"/>
    </source>
</evidence>
<dbReference type="PANTHER" id="PTHR43179:SF7">
    <property type="entry name" value="RHAMNOSYLTRANSFERASE WBBL"/>
    <property type="match status" value="1"/>
</dbReference>
<name>A0A2H0DYR6_9BACT</name>
<dbReference type="Proteomes" id="UP000231276">
    <property type="component" value="Unassembled WGS sequence"/>
</dbReference>
<evidence type="ECO:0000313" key="4">
    <source>
        <dbReference type="Proteomes" id="UP000231276"/>
    </source>
</evidence>
<proteinExistence type="predicted"/>
<keyword evidence="1" id="KW-0472">Membrane</keyword>
<sequence length="314" mass="36780">MLQPTITIIIPILNGEKYIKTCLDSIYAQTCKNFEVVILDNGSKDRTIEIARNYPAKIIENETNIGWAKANNLCVKQAKTKYVFLLNIDTILDPDCLKRLYKFAESKNDLGCVSPRIVEYSEFLSGGKLDGYPLAFDIKDGLIKAYNIDKEYIEVSFVPGTALFANLKNLQSSLYFREDFFIYHEDVELSLRIITQTDLKLYFLNTAIVAHDSKQSFSRVSTCRRALRNLFTCLITYQDRQEFLNNYGTYGRKLFRIYKDFYYQYYPFAYPVFSIFYLVISVFKLKKQTNFNLNRLHNINKKMSANQKQFEFIF</sequence>
<dbReference type="InterPro" id="IPR001173">
    <property type="entry name" value="Glyco_trans_2-like"/>
</dbReference>
<keyword evidence="1" id="KW-1133">Transmembrane helix</keyword>
<accession>A0A2H0DYR6</accession>
<protein>
    <recommendedName>
        <fullName evidence="2">Glycosyltransferase 2-like domain-containing protein</fullName>
    </recommendedName>
</protein>
<keyword evidence="1" id="KW-0812">Transmembrane</keyword>
<dbReference type="PANTHER" id="PTHR43179">
    <property type="entry name" value="RHAMNOSYLTRANSFERASE WBBL"/>
    <property type="match status" value="1"/>
</dbReference>
<feature type="transmembrane region" description="Helical" evidence="1">
    <location>
        <begin position="265"/>
        <end position="285"/>
    </location>
</feature>